<keyword evidence="5" id="KW-1185">Reference proteome</keyword>
<dbReference type="InterPro" id="IPR000782">
    <property type="entry name" value="FAS1_domain"/>
</dbReference>
<reference evidence="4 5" key="1">
    <citation type="submission" date="2019-06" db="EMBL/GenBank/DDBJ databases">
        <title>Wine fermentation using esterase from Monascus purpureus.</title>
        <authorList>
            <person name="Geng C."/>
            <person name="Zhang Y."/>
        </authorList>
    </citation>
    <scope>NUCLEOTIDE SEQUENCE [LARGE SCALE GENOMIC DNA]</scope>
    <source>
        <strain evidence="4">HQ1</strain>
    </source>
</reference>
<dbReference type="InterPro" id="IPR050904">
    <property type="entry name" value="Adhesion/Biosynth-related"/>
</dbReference>
<feature type="chain" id="PRO_5021198335" description="FAS1 domain-containing protein" evidence="2">
    <location>
        <begin position="17"/>
        <end position="466"/>
    </location>
</feature>
<dbReference type="SMART" id="SM00554">
    <property type="entry name" value="FAS1"/>
    <property type="match status" value="2"/>
</dbReference>
<evidence type="ECO:0000256" key="1">
    <source>
        <dbReference type="SAM" id="MobiDB-lite"/>
    </source>
</evidence>
<evidence type="ECO:0000256" key="2">
    <source>
        <dbReference type="SAM" id="SignalP"/>
    </source>
</evidence>
<keyword evidence="2" id="KW-0732">Signal</keyword>
<feature type="signal peptide" evidence="2">
    <location>
        <begin position="1"/>
        <end position="16"/>
    </location>
</feature>
<feature type="domain" description="FAS1" evidence="3">
    <location>
        <begin position="262"/>
        <end position="425"/>
    </location>
</feature>
<sequence>MKVYHLLLAGVSVASAIVVPNEQVLGDPAIDSDEDASSSVNLLSLFEDGIRKAINDNWNTIYDALSSGVESDAASSDLREVYTSTFDDADDRWVIDDFEFDIEDNISDDGHGKRPHRSPHPSPPRHGPSNLTIYQLIERSKHTTKLAKLVDEDEALVELLNSTDANYTVFAPTDYAFSKIPRHAPKPSKELIRHVLLYHVAPGLYPTARIFHSHTLPTLFNESSLGKDLPQRVVVRAGLRGLKVNFHSRIVASNIPAVNGIVHGVDTILLPPPRTSTILNLLPTEFSTFTLGLTKTDLLPLPGHKGGTIFAPLNSAFRKLGPRVNAFLFSEHGKKYLRALLKYHLSQNQTLYSDVLYMEDGKTKPFGPRDFAHIDLPTLLQPRHLAIDIARFGPWAGIRINGFQHVTFEDGIASDGVLQVVRRVLIPPKQDAHVDVGEGDWVDDVEGELSVEDLVERLDLSRLVDD</sequence>
<proteinExistence type="predicted"/>
<evidence type="ECO:0000313" key="5">
    <source>
        <dbReference type="Proteomes" id="UP000319663"/>
    </source>
</evidence>
<organism evidence="4 5">
    <name type="scientific">Monascus purpureus</name>
    <name type="common">Red mold</name>
    <name type="synonym">Monascus anka</name>
    <dbReference type="NCBI Taxonomy" id="5098"/>
    <lineage>
        <taxon>Eukaryota</taxon>
        <taxon>Fungi</taxon>
        <taxon>Dikarya</taxon>
        <taxon>Ascomycota</taxon>
        <taxon>Pezizomycotina</taxon>
        <taxon>Eurotiomycetes</taxon>
        <taxon>Eurotiomycetidae</taxon>
        <taxon>Eurotiales</taxon>
        <taxon>Aspergillaceae</taxon>
        <taxon>Monascus</taxon>
    </lineage>
</organism>
<dbReference type="InterPro" id="IPR036378">
    <property type="entry name" value="FAS1_dom_sf"/>
</dbReference>
<dbReference type="PANTHER" id="PTHR10900">
    <property type="entry name" value="PERIOSTIN-RELATED"/>
    <property type="match status" value="1"/>
</dbReference>
<comment type="caution">
    <text evidence="4">The sequence shown here is derived from an EMBL/GenBank/DDBJ whole genome shotgun (WGS) entry which is preliminary data.</text>
</comment>
<dbReference type="Gene3D" id="2.30.180.10">
    <property type="entry name" value="FAS1 domain"/>
    <property type="match status" value="2"/>
</dbReference>
<name>A0A507R2Q3_MONPU</name>
<evidence type="ECO:0000313" key="4">
    <source>
        <dbReference type="EMBL" id="TQB77022.1"/>
    </source>
</evidence>
<dbReference type="SUPFAM" id="SSF82153">
    <property type="entry name" value="FAS1 domain"/>
    <property type="match status" value="2"/>
</dbReference>
<evidence type="ECO:0000259" key="3">
    <source>
        <dbReference type="PROSITE" id="PS50213"/>
    </source>
</evidence>
<dbReference type="Pfam" id="PF02469">
    <property type="entry name" value="Fasciclin"/>
    <property type="match status" value="2"/>
</dbReference>
<feature type="domain" description="FAS1" evidence="3">
    <location>
        <begin position="130"/>
        <end position="269"/>
    </location>
</feature>
<accession>A0A507R2Q3</accession>
<feature type="region of interest" description="Disordered" evidence="1">
    <location>
        <begin position="105"/>
        <end position="130"/>
    </location>
</feature>
<dbReference type="PANTHER" id="PTHR10900:SF125">
    <property type="entry name" value="FAS1 DOMAIN-CONTAINING PROTEIN YLR001C"/>
    <property type="match status" value="1"/>
</dbReference>
<dbReference type="PROSITE" id="PS50213">
    <property type="entry name" value="FAS1"/>
    <property type="match status" value="2"/>
</dbReference>
<protein>
    <recommendedName>
        <fullName evidence="3">FAS1 domain-containing protein</fullName>
    </recommendedName>
</protein>
<dbReference type="OrthoDB" id="7700931at2759"/>
<dbReference type="AlphaFoldDB" id="A0A507R2Q3"/>
<dbReference type="Proteomes" id="UP000319663">
    <property type="component" value="Unassembled WGS sequence"/>
</dbReference>
<gene>
    <name evidence="4" type="ORF">MPDQ_005505</name>
</gene>
<dbReference type="STRING" id="5098.A0A507R2Q3"/>
<dbReference type="EMBL" id="VIFY01000004">
    <property type="protein sequence ID" value="TQB77022.1"/>
    <property type="molecule type" value="Genomic_DNA"/>
</dbReference>